<evidence type="ECO:0000256" key="7">
    <source>
        <dbReference type="ARBA" id="ARBA00022833"/>
    </source>
</evidence>
<feature type="compositionally biased region" description="Polar residues" evidence="10">
    <location>
        <begin position="992"/>
        <end position="1017"/>
    </location>
</feature>
<feature type="compositionally biased region" description="Basic residues" evidence="10">
    <location>
        <begin position="1292"/>
        <end position="1301"/>
    </location>
</feature>
<keyword evidence="6 9" id="KW-0863">Zinc-finger</keyword>
<name>E3KC29_PUCGT</name>
<feature type="compositionally biased region" description="Low complexity" evidence="10">
    <location>
        <begin position="617"/>
        <end position="627"/>
    </location>
</feature>
<dbReference type="eggNOG" id="KOG1634">
    <property type="taxonomic scope" value="Eukaryota"/>
</dbReference>
<dbReference type="InterPro" id="IPR019786">
    <property type="entry name" value="Zinc_finger_PHD-type_CS"/>
</dbReference>
<feature type="compositionally biased region" description="Polar residues" evidence="10">
    <location>
        <begin position="206"/>
        <end position="230"/>
    </location>
</feature>
<dbReference type="Proteomes" id="UP000008783">
    <property type="component" value="Unassembled WGS sequence"/>
</dbReference>
<feature type="region of interest" description="Disordered" evidence="10">
    <location>
        <begin position="201"/>
        <end position="394"/>
    </location>
</feature>
<dbReference type="SMART" id="SM00510">
    <property type="entry name" value="TFS2M"/>
    <property type="match status" value="1"/>
</dbReference>
<sequence>MTRSSRIRKPSQKAREIAEAALLLSSSKTTPSSSGDQSKNSSNKSARRSSNQTTAATGRNQSSSSSVRAKVKIGRKKGRATINSNGDVDVEEEAAKLGNQRRRTNSKQQPQQPQEEEDDDDDDDHATQPSNSNDTETEEDPDVLYCICLGHDDHTPMIQCEGCENWFHFSCINLDPTEAQKIEAFYCQLCNASGNGITRKIDEENPTTQPEQTPSVALIPNSSNRTSENLPETIPKSEDGTPGDSTAETVPRLPSPQPVDLKHEAAPPVPTSREAVKHETAPSVPTSHEVEKKVLCDSSKDNQPDGPSRSSVESITVQPPQSTKATRRKQRLAEGLSSEGETSDEDFTGEESLRTVDRKRKTPTSVDSRPSTQPRISTSTPSSTTPSTPSTPVLGVEKTRKACIEQFFKLFGPIFSKNLKQDEDAAMRFSEAVELELYESFGELDAKNQKVPRRQYMTKLRSLLFNLKNNPAFLNSLSSLELSPKLIVFMSNEDLQTPEQKALAEQVRQRSLHDSVKTLDPVLEPTTSPQADEPIIGSLPPSKAAENHVAVDQPQSATTTEQTPIELNQSRENPSSPSVPPPAQVPVSQSLEQIPLPDPPSVTQPETSAGPDKPVESSQSSPSAAPSHPENATTKCITPSLLSSFDLEKVFAAIRSVPPPQITVSGSDSTATKSQSAGGEVQKEAKEGDSDDSMDLENTPEREVATGDGSGTVKAEVKEKNLPDDYDPFVVANGVDADLEAILHGDQQPGTQNRPNGEPSSIIKESETQSTGNAQAMPSVWTGNVMTVDVGGFAACAVQVGGRPIGTDGLTWSKLIPTDTMAVAGRLPVKDSTNYLVQSHFAPSRELILLELKPNLNGPPELPSPERVLQHQQNLIEFFTKKGRHAVVAVNEKAKQAVRDIYLVPILRQDPLPEFVQLLDDVSIPESTPRARDMMVAVMVLSKGGAPSAWKSAPTLMNPSTSSSSVSVPTPNHQAQVQVAPPLTSSAQNLVGAAQSLSSSASNHGRSPAPVNSSSYSLPARQPPNPSAPIDPIPLLQSLSSKISSVSSQLAFPLLSQIAPSVSTTTPGPPPGFVPYVQPQQSKLPSVPSSSSTPALNGLDLSKVDVSALQALLSHQQAFKPILSHPQPTAIQPTNLHLAPASASTINQPVHHPSVAPEPRTNTGRHPGLPAPPRPANLPLNPHFAHQAAPSVSDSSSSPPPSVRHPSYPQSQQQQQQQSSGWPTSDHQHHPSSSSSPTAALKRPAPFIHPSREKQHRKGLMRMGDVIRSSPPAPHEDPRRRTSSSASASSLNHHHHPHHHPVPPSSPNSVFLNHHHGPPQNHGHPQNHASGRGSKRHSNEFVAPPRDGGWAGRGRGRKLA</sequence>
<dbReference type="InterPro" id="IPR003618">
    <property type="entry name" value="TFIIS_cen_dom"/>
</dbReference>
<accession>E3KC29</accession>
<dbReference type="GeneID" id="10533681"/>
<feature type="region of interest" description="Disordered" evidence="10">
    <location>
        <begin position="1146"/>
        <end position="1360"/>
    </location>
</feature>
<dbReference type="Pfam" id="PF07500">
    <property type="entry name" value="TFIIS_M"/>
    <property type="match status" value="1"/>
</dbReference>
<dbReference type="Pfam" id="PF07744">
    <property type="entry name" value="SPOC"/>
    <property type="match status" value="1"/>
</dbReference>
<feature type="region of interest" description="Disordered" evidence="10">
    <location>
        <begin position="992"/>
        <end position="1030"/>
    </location>
</feature>
<dbReference type="Gene3D" id="3.30.40.10">
    <property type="entry name" value="Zinc/RING finger domain, C3HC4 (zinc finger)"/>
    <property type="match status" value="1"/>
</dbReference>
<feature type="compositionally biased region" description="Low complexity" evidence="10">
    <location>
        <begin position="1204"/>
        <end position="1237"/>
    </location>
</feature>
<evidence type="ECO:0000256" key="5">
    <source>
        <dbReference type="ARBA" id="ARBA00022723"/>
    </source>
</evidence>
<dbReference type="SUPFAM" id="SSF46942">
    <property type="entry name" value="Elongation factor TFIIS domain 2"/>
    <property type="match status" value="1"/>
</dbReference>
<feature type="domain" description="PHD-type" evidence="11">
    <location>
        <begin position="143"/>
        <end position="193"/>
    </location>
</feature>
<dbReference type="InterPro" id="IPR013083">
    <property type="entry name" value="Znf_RING/FYVE/PHD"/>
</dbReference>
<feature type="region of interest" description="Disordered" evidence="10">
    <location>
        <begin position="22"/>
        <end position="139"/>
    </location>
</feature>
<feature type="region of interest" description="Disordered" evidence="10">
    <location>
        <begin position="952"/>
        <end position="977"/>
    </location>
</feature>
<dbReference type="InterPro" id="IPR019787">
    <property type="entry name" value="Znf_PHD-finger"/>
</dbReference>
<dbReference type="RefSeq" id="XP_003326230.1">
    <property type="nucleotide sequence ID" value="XM_003326182.2"/>
</dbReference>
<feature type="compositionally biased region" description="Low complexity" evidence="10">
    <location>
        <begin position="22"/>
        <end position="51"/>
    </location>
</feature>
<dbReference type="PANTHER" id="PTHR46174:SF1">
    <property type="entry name" value="CXXC-TYPE ZINC FINGER PROTEIN 1"/>
    <property type="match status" value="1"/>
</dbReference>
<dbReference type="GO" id="GO:0008270">
    <property type="term" value="F:zinc ion binding"/>
    <property type="evidence" value="ECO:0007669"/>
    <property type="project" value="UniProtKB-KW"/>
</dbReference>
<evidence type="ECO:0000256" key="3">
    <source>
        <dbReference type="ARBA" id="ARBA00011050"/>
    </source>
</evidence>
<dbReference type="PROSITE" id="PS50016">
    <property type="entry name" value="ZF_PHD_2"/>
    <property type="match status" value="1"/>
</dbReference>
<dbReference type="KEGG" id="pgr:PGTG_08060"/>
<dbReference type="InterPro" id="IPR011011">
    <property type="entry name" value="Znf_FYVE_PHD"/>
</dbReference>
<keyword evidence="5" id="KW-0479">Metal-binding</keyword>
<dbReference type="SMART" id="SM00249">
    <property type="entry name" value="PHD"/>
    <property type="match status" value="1"/>
</dbReference>
<dbReference type="PROSITE" id="PS51321">
    <property type="entry name" value="TFIIS_CENTRAL"/>
    <property type="match status" value="1"/>
</dbReference>
<dbReference type="HOGENOM" id="CLU_004271_0_0_1"/>
<gene>
    <name evidence="13" type="ORF">PGTG_08060</name>
</gene>
<dbReference type="PROSITE" id="PS01359">
    <property type="entry name" value="ZF_PHD_1"/>
    <property type="match status" value="1"/>
</dbReference>
<evidence type="ECO:0000256" key="6">
    <source>
        <dbReference type="ARBA" id="ARBA00022771"/>
    </source>
</evidence>
<dbReference type="EMBL" id="DS178280">
    <property type="protein sequence ID" value="EFP81811.1"/>
    <property type="molecule type" value="Genomic_DNA"/>
</dbReference>
<feature type="compositionally biased region" description="Acidic residues" evidence="10">
    <location>
        <begin position="114"/>
        <end position="124"/>
    </location>
</feature>
<dbReference type="VEuPathDB" id="FungiDB:PGTG_08060"/>
<keyword evidence="7" id="KW-0862">Zinc</keyword>
<feature type="region of interest" description="Disordered" evidence="10">
    <location>
        <begin position="657"/>
        <end position="729"/>
    </location>
</feature>
<dbReference type="OMA" id="AWISCET"/>
<comment type="similarity">
    <text evidence="3">Belongs to the BYE1 family.</text>
</comment>
<dbReference type="InterPro" id="IPR036575">
    <property type="entry name" value="TFIIS_cen_dom_sf"/>
</dbReference>
<feature type="domain" description="TFIIS central" evidence="12">
    <location>
        <begin position="399"/>
        <end position="523"/>
    </location>
</feature>
<feature type="compositionally biased region" description="Low complexity" evidence="10">
    <location>
        <begin position="1318"/>
        <end position="1328"/>
    </location>
</feature>
<evidence type="ECO:0000259" key="12">
    <source>
        <dbReference type="PROSITE" id="PS51321"/>
    </source>
</evidence>
<feature type="compositionally biased region" description="Basic residues" evidence="10">
    <location>
        <begin position="69"/>
        <end position="79"/>
    </location>
</feature>
<dbReference type="GO" id="GO:0006351">
    <property type="term" value="P:DNA-templated transcription"/>
    <property type="evidence" value="ECO:0007669"/>
    <property type="project" value="InterPro"/>
</dbReference>
<evidence type="ECO:0000259" key="11">
    <source>
        <dbReference type="PROSITE" id="PS50016"/>
    </source>
</evidence>
<dbReference type="CDD" id="cd21538">
    <property type="entry name" value="SPOC_TFIIS"/>
    <property type="match status" value="1"/>
</dbReference>
<keyword evidence="8" id="KW-0539">Nucleus</keyword>
<evidence type="ECO:0000256" key="10">
    <source>
        <dbReference type="SAM" id="MobiDB-lite"/>
    </source>
</evidence>
<keyword evidence="14" id="KW-1185">Reference proteome</keyword>
<feature type="compositionally biased region" description="Polar residues" evidence="10">
    <location>
        <begin position="748"/>
        <end position="759"/>
    </location>
</feature>
<feature type="region of interest" description="Disordered" evidence="10">
    <location>
        <begin position="744"/>
        <end position="775"/>
    </location>
</feature>
<evidence type="ECO:0000256" key="8">
    <source>
        <dbReference type="ARBA" id="ARBA00023242"/>
    </source>
</evidence>
<dbReference type="OrthoDB" id="436852at2759"/>
<reference key="1">
    <citation type="submission" date="2007-01" db="EMBL/GenBank/DDBJ databases">
        <title>The Genome Sequence of Puccinia graminis f. sp. tritici Strain CRL 75-36-700-3.</title>
        <authorList>
            <consortium name="The Broad Institute Genome Sequencing Platform"/>
            <person name="Birren B."/>
            <person name="Lander E."/>
            <person name="Galagan J."/>
            <person name="Nusbaum C."/>
            <person name="Devon K."/>
            <person name="Cuomo C."/>
            <person name="Jaffe D."/>
            <person name="Butler J."/>
            <person name="Alvarez P."/>
            <person name="Gnerre S."/>
            <person name="Grabherr M."/>
            <person name="Mauceli E."/>
            <person name="Brockman W."/>
            <person name="Young S."/>
            <person name="LaButti K."/>
            <person name="Sykes S."/>
            <person name="DeCaprio D."/>
            <person name="Crawford M."/>
            <person name="Koehrsen M."/>
            <person name="Engels R."/>
            <person name="Montgomery P."/>
            <person name="Pearson M."/>
            <person name="Howarth C."/>
            <person name="Larson L."/>
            <person name="White J."/>
            <person name="Zeng Q."/>
            <person name="Kodira C."/>
            <person name="Yandava C."/>
            <person name="Alvarado L."/>
            <person name="O'Leary S."/>
            <person name="Szabo L."/>
            <person name="Dean R."/>
            <person name="Schein J."/>
        </authorList>
    </citation>
    <scope>NUCLEOTIDE SEQUENCE</scope>
    <source>
        <strain>CRL 75-36-700-3</strain>
    </source>
</reference>
<dbReference type="GO" id="GO:0045893">
    <property type="term" value="P:positive regulation of DNA-templated transcription"/>
    <property type="evidence" value="ECO:0000318"/>
    <property type="project" value="GO_Central"/>
</dbReference>
<feature type="compositionally biased region" description="Pro residues" evidence="10">
    <location>
        <begin position="1021"/>
        <end position="1030"/>
    </location>
</feature>
<evidence type="ECO:0000256" key="1">
    <source>
        <dbReference type="ARBA" id="ARBA00002311"/>
    </source>
</evidence>
<comment type="function">
    <text evidence="1">Negative regulator of transcription elongation.</text>
</comment>
<feature type="region of interest" description="Disordered" evidence="10">
    <location>
        <begin position="515"/>
        <end position="635"/>
    </location>
</feature>
<dbReference type="InParanoid" id="E3KC29"/>
<dbReference type="PANTHER" id="PTHR46174">
    <property type="entry name" value="CXXC-TYPE ZINC FINGER PROTEIN 1"/>
    <property type="match status" value="1"/>
</dbReference>
<organism evidence="13 14">
    <name type="scientific">Puccinia graminis f. sp. tritici (strain CRL 75-36-700-3 / race SCCL)</name>
    <name type="common">Black stem rust fungus</name>
    <dbReference type="NCBI Taxonomy" id="418459"/>
    <lineage>
        <taxon>Eukaryota</taxon>
        <taxon>Fungi</taxon>
        <taxon>Dikarya</taxon>
        <taxon>Basidiomycota</taxon>
        <taxon>Pucciniomycotina</taxon>
        <taxon>Pucciniomycetes</taxon>
        <taxon>Pucciniales</taxon>
        <taxon>Pucciniaceae</taxon>
        <taxon>Puccinia</taxon>
    </lineage>
</organism>
<proteinExistence type="inferred from homology"/>
<reference evidence="14" key="2">
    <citation type="journal article" date="2011" name="Proc. Natl. Acad. Sci. U.S.A.">
        <title>Obligate biotrophy features unraveled by the genomic analysis of rust fungi.</title>
        <authorList>
            <person name="Duplessis S."/>
            <person name="Cuomo C.A."/>
            <person name="Lin Y.-C."/>
            <person name="Aerts A."/>
            <person name="Tisserant E."/>
            <person name="Veneault-Fourrey C."/>
            <person name="Joly D.L."/>
            <person name="Hacquard S."/>
            <person name="Amselem J."/>
            <person name="Cantarel B.L."/>
            <person name="Chiu R."/>
            <person name="Coutinho P.M."/>
            <person name="Feau N."/>
            <person name="Field M."/>
            <person name="Frey P."/>
            <person name="Gelhaye E."/>
            <person name="Goldberg J."/>
            <person name="Grabherr M.G."/>
            <person name="Kodira C.D."/>
            <person name="Kohler A."/>
            <person name="Kuees U."/>
            <person name="Lindquist E.A."/>
            <person name="Lucas S.M."/>
            <person name="Mago R."/>
            <person name="Mauceli E."/>
            <person name="Morin E."/>
            <person name="Murat C."/>
            <person name="Pangilinan J.L."/>
            <person name="Park R."/>
            <person name="Pearson M."/>
            <person name="Quesneville H."/>
            <person name="Rouhier N."/>
            <person name="Sakthikumar S."/>
            <person name="Salamov A.A."/>
            <person name="Schmutz J."/>
            <person name="Selles B."/>
            <person name="Shapiro H."/>
            <person name="Tanguay P."/>
            <person name="Tuskan G.A."/>
            <person name="Henrissat B."/>
            <person name="Van de Peer Y."/>
            <person name="Rouze P."/>
            <person name="Ellis J.G."/>
            <person name="Dodds P.N."/>
            <person name="Schein J.E."/>
            <person name="Zhong S."/>
            <person name="Hamelin R.C."/>
            <person name="Grigoriev I.V."/>
            <person name="Szabo L.J."/>
            <person name="Martin F."/>
        </authorList>
    </citation>
    <scope>NUCLEOTIDE SEQUENCE [LARGE SCALE GENOMIC DNA]</scope>
    <source>
        <strain evidence="14">CRL 75-36-700-3 / race SCCL</strain>
    </source>
</reference>
<evidence type="ECO:0000256" key="4">
    <source>
        <dbReference type="ARBA" id="ARBA00021616"/>
    </source>
</evidence>
<dbReference type="InterPro" id="IPR012921">
    <property type="entry name" value="SPOC_C"/>
</dbReference>
<evidence type="ECO:0000256" key="9">
    <source>
        <dbReference type="PROSITE-ProRule" id="PRU00146"/>
    </source>
</evidence>
<feature type="compositionally biased region" description="Low complexity" evidence="10">
    <location>
        <begin position="959"/>
        <end position="971"/>
    </location>
</feature>
<dbReference type="STRING" id="418459.E3KC29"/>
<feature type="compositionally biased region" description="Polar residues" evidence="10">
    <location>
        <begin position="52"/>
        <end position="67"/>
    </location>
</feature>
<evidence type="ECO:0000256" key="2">
    <source>
        <dbReference type="ARBA" id="ARBA00004123"/>
    </source>
</evidence>
<feature type="compositionally biased region" description="Low complexity" evidence="10">
    <location>
        <begin position="368"/>
        <end position="392"/>
    </location>
</feature>
<protein>
    <recommendedName>
        <fullName evidence="4">Transcription factor BYE1</fullName>
    </recommendedName>
</protein>
<feature type="compositionally biased region" description="Polar residues" evidence="10">
    <location>
        <begin position="553"/>
        <end position="573"/>
    </location>
</feature>
<comment type="subcellular location">
    <subcellularLocation>
        <location evidence="2">Nucleus</location>
    </subcellularLocation>
</comment>
<feature type="compositionally biased region" description="Basic and acidic residues" evidence="10">
    <location>
        <begin position="288"/>
        <end position="303"/>
    </location>
</feature>
<evidence type="ECO:0000313" key="14">
    <source>
        <dbReference type="Proteomes" id="UP000008783"/>
    </source>
</evidence>
<dbReference type="Pfam" id="PF00628">
    <property type="entry name" value="PHD"/>
    <property type="match status" value="1"/>
</dbReference>
<dbReference type="InterPro" id="IPR001965">
    <property type="entry name" value="Znf_PHD"/>
</dbReference>
<feature type="compositionally biased region" description="Polar residues" evidence="10">
    <location>
        <begin position="662"/>
        <end position="677"/>
    </location>
</feature>
<dbReference type="GO" id="GO:0048188">
    <property type="term" value="C:Set1C/COMPASS complex"/>
    <property type="evidence" value="ECO:0000318"/>
    <property type="project" value="GO_Central"/>
</dbReference>
<dbReference type="FunCoup" id="E3KC29">
    <property type="interactions" value="177"/>
</dbReference>
<dbReference type="SUPFAM" id="SSF57903">
    <property type="entry name" value="FYVE/PHD zinc finger"/>
    <property type="match status" value="1"/>
</dbReference>
<feature type="compositionally biased region" description="Polar residues" evidence="10">
    <location>
        <begin position="308"/>
        <end position="324"/>
    </location>
</feature>
<evidence type="ECO:0000313" key="13">
    <source>
        <dbReference type="EMBL" id="EFP81811.1"/>
    </source>
</evidence>
<dbReference type="Gene3D" id="1.10.472.30">
    <property type="entry name" value="Transcription elongation factor S-II, central domain"/>
    <property type="match status" value="1"/>
</dbReference>
<dbReference type="InterPro" id="IPR037869">
    <property type="entry name" value="Spp1/CFP1"/>
</dbReference>